<sequence>MAFAARVLRPIRASLAASSPFSSAALPRSTPPVRRAEFGIAKAWFEGIRPALRDRQAPQFSWRSSFRTLSGRSFGRAGSKVGTFISISVIFGSLHHWPHITFSLDGGDTAKNDERAEMWDEPNPEDSPKAFWALARKLWLPIFFLVTVLLNWDHPIELAMRSILFLLSTKPSPLSVYLPIEKLCSQPMHQDSDLYRLKSLCAKKVEVQDYKFFCLAKIESTGQKYILVGILGGWWPLQSFLWEGAL</sequence>
<organism evidence="1 2">
    <name type="scientific">Eucalyptus globulus</name>
    <name type="common">Tasmanian blue gum</name>
    <dbReference type="NCBI Taxonomy" id="34317"/>
    <lineage>
        <taxon>Eukaryota</taxon>
        <taxon>Viridiplantae</taxon>
        <taxon>Streptophyta</taxon>
        <taxon>Embryophyta</taxon>
        <taxon>Tracheophyta</taxon>
        <taxon>Spermatophyta</taxon>
        <taxon>Magnoliopsida</taxon>
        <taxon>eudicotyledons</taxon>
        <taxon>Gunneridae</taxon>
        <taxon>Pentapetalae</taxon>
        <taxon>rosids</taxon>
        <taxon>malvids</taxon>
        <taxon>Myrtales</taxon>
        <taxon>Myrtaceae</taxon>
        <taxon>Myrtoideae</taxon>
        <taxon>Eucalypteae</taxon>
        <taxon>Eucalyptus</taxon>
    </lineage>
</organism>
<dbReference type="AlphaFoldDB" id="A0ABD3J8H6"/>
<reference evidence="1 2" key="1">
    <citation type="submission" date="2024-11" db="EMBL/GenBank/DDBJ databases">
        <title>Chromosome-level genome assembly of Eucalyptus globulus Labill. provides insights into its genome evolution.</title>
        <authorList>
            <person name="Li X."/>
        </authorList>
    </citation>
    <scope>NUCLEOTIDE SEQUENCE [LARGE SCALE GENOMIC DNA]</scope>
    <source>
        <strain evidence="1">CL2024</strain>
        <tissue evidence="1">Fresh tender leaves</tissue>
    </source>
</reference>
<dbReference type="Proteomes" id="UP001634007">
    <property type="component" value="Unassembled WGS sequence"/>
</dbReference>
<gene>
    <name evidence="1" type="ORF">ACJRO7_035303</name>
</gene>
<keyword evidence="2" id="KW-1185">Reference proteome</keyword>
<comment type="caution">
    <text evidence="1">The sequence shown here is derived from an EMBL/GenBank/DDBJ whole genome shotgun (WGS) entry which is preliminary data.</text>
</comment>
<dbReference type="EMBL" id="JBJKBG010000009">
    <property type="protein sequence ID" value="KAL3723100.1"/>
    <property type="molecule type" value="Genomic_DNA"/>
</dbReference>
<accession>A0ABD3J8H6</accession>
<evidence type="ECO:0000313" key="2">
    <source>
        <dbReference type="Proteomes" id="UP001634007"/>
    </source>
</evidence>
<evidence type="ECO:0000313" key="1">
    <source>
        <dbReference type="EMBL" id="KAL3723100.1"/>
    </source>
</evidence>
<proteinExistence type="predicted"/>
<name>A0ABD3J8H6_EUCGL</name>
<protein>
    <submittedName>
        <fullName evidence="1">Uncharacterized protein</fullName>
    </submittedName>
</protein>